<dbReference type="EMBL" id="RBWY01000007">
    <property type="protein sequence ID" value="RKS84430.1"/>
    <property type="molecule type" value="Genomic_DNA"/>
</dbReference>
<accession>A0A495RAZ6</accession>
<gene>
    <name evidence="3" type="ORF">DES39_2169</name>
</gene>
<dbReference type="OrthoDB" id="7066491at2"/>
<organism evidence="3 4">
    <name type="scientific">Orbus hercynius</name>
    <dbReference type="NCBI Taxonomy" id="593135"/>
    <lineage>
        <taxon>Bacteria</taxon>
        <taxon>Pseudomonadati</taxon>
        <taxon>Pseudomonadota</taxon>
        <taxon>Gammaproteobacteria</taxon>
        <taxon>Orbales</taxon>
        <taxon>Orbaceae</taxon>
        <taxon>Orbus</taxon>
    </lineage>
</organism>
<keyword evidence="1" id="KW-1133">Transmembrane helix</keyword>
<dbReference type="InterPro" id="IPR046554">
    <property type="entry name" value="DUF6708"/>
</dbReference>
<keyword evidence="4" id="KW-1185">Reference proteome</keyword>
<keyword evidence="1" id="KW-0472">Membrane</keyword>
<proteinExistence type="predicted"/>
<reference evidence="3 4" key="1">
    <citation type="submission" date="2018-10" db="EMBL/GenBank/DDBJ databases">
        <title>Genomic Encyclopedia of Type Strains, Phase IV (KMG-IV): sequencing the most valuable type-strain genomes for metagenomic binning, comparative biology and taxonomic classification.</title>
        <authorList>
            <person name="Goeker M."/>
        </authorList>
    </citation>
    <scope>NUCLEOTIDE SEQUENCE [LARGE SCALE GENOMIC DNA]</scope>
    <source>
        <strain evidence="3 4">DSM 22228</strain>
    </source>
</reference>
<comment type="caution">
    <text evidence="3">The sequence shown here is derived from an EMBL/GenBank/DDBJ whole genome shotgun (WGS) entry which is preliminary data.</text>
</comment>
<dbReference type="Pfam" id="PF20455">
    <property type="entry name" value="DUF6708"/>
    <property type="match status" value="1"/>
</dbReference>
<evidence type="ECO:0000313" key="4">
    <source>
        <dbReference type="Proteomes" id="UP000278542"/>
    </source>
</evidence>
<evidence type="ECO:0000313" key="3">
    <source>
        <dbReference type="EMBL" id="RKS84430.1"/>
    </source>
</evidence>
<protein>
    <recommendedName>
        <fullName evidence="2">DUF6708 domain-containing protein</fullName>
    </recommendedName>
</protein>
<dbReference type="RefSeq" id="WP_121146006.1">
    <property type="nucleotide sequence ID" value="NZ_RBWY01000007.1"/>
</dbReference>
<dbReference type="Proteomes" id="UP000278542">
    <property type="component" value="Unassembled WGS sequence"/>
</dbReference>
<feature type="transmembrane region" description="Helical" evidence="1">
    <location>
        <begin position="87"/>
        <end position="109"/>
    </location>
</feature>
<feature type="transmembrane region" description="Helical" evidence="1">
    <location>
        <begin position="54"/>
        <end position="75"/>
    </location>
</feature>
<feature type="domain" description="DUF6708" evidence="2">
    <location>
        <begin position="98"/>
        <end position="221"/>
    </location>
</feature>
<name>A0A495RAZ6_9GAMM</name>
<keyword evidence="1" id="KW-0812">Transmembrane</keyword>
<sequence>MAELKLGYKHYPKDLVKFKQVNNDDELTNLRFGNDTLIEIGRTSGQIDRTLDMILALTGCGGSIFSFCIGINIFIHYFNLFEFGGGFIFSIFFILLSLLILTIPLSLLAKAVIWPADYPVRFNRKTGKVYVYEPSLSKRHYYSPLREITKLYKPVIKVYDWQDIEGMVTRKGFFLQQEFFAAVIDRQTDTLMDYFSLWDNANYINHSEWRWLLCYMNGMQGMNYKGKIRGRFWLGRLCHYFAPEFSWPEGIDKASRAESLAELAKIEQQYDLVGKHYPYE</sequence>
<evidence type="ECO:0000256" key="1">
    <source>
        <dbReference type="SAM" id="Phobius"/>
    </source>
</evidence>
<dbReference type="AlphaFoldDB" id="A0A495RAZ6"/>
<evidence type="ECO:0000259" key="2">
    <source>
        <dbReference type="Pfam" id="PF20455"/>
    </source>
</evidence>